<dbReference type="GO" id="GO:0003700">
    <property type="term" value="F:DNA-binding transcription factor activity"/>
    <property type="evidence" value="ECO:0007669"/>
    <property type="project" value="InterPro"/>
</dbReference>
<feature type="domain" description="MYB-CC type transcription factor LHEQLE-containing" evidence="2">
    <location>
        <begin position="42"/>
        <end position="84"/>
    </location>
</feature>
<protein>
    <recommendedName>
        <fullName evidence="2">MYB-CC type transcription factor LHEQLE-containing domain-containing protein</fullName>
    </recommendedName>
</protein>
<gene>
    <name evidence="3" type="ORF">WJX84_000622</name>
</gene>
<feature type="region of interest" description="Disordered" evidence="1">
    <location>
        <begin position="1"/>
        <end position="40"/>
    </location>
</feature>
<dbReference type="InterPro" id="IPR025756">
    <property type="entry name" value="Myb_CC_LHEQLE"/>
</dbReference>
<dbReference type="Proteomes" id="UP001485043">
    <property type="component" value="Unassembled WGS sequence"/>
</dbReference>
<organism evidence="3 4">
    <name type="scientific">Apatococcus fuscideae</name>
    <dbReference type="NCBI Taxonomy" id="2026836"/>
    <lineage>
        <taxon>Eukaryota</taxon>
        <taxon>Viridiplantae</taxon>
        <taxon>Chlorophyta</taxon>
        <taxon>core chlorophytes</taxon>
        <taxon>Trebouxiophyceae</taxon>
        <taxon>Chlorellales</taxon>
        <taxon>Chlorellaceae</taxon>
        <taxon>Apatococcus</taxon>
    </lineage>
</organism>
<feature type="compositionally biased region" description="Basic and acidic residues" evidence="1">
    <location>
        <begin position="17"/>
        <end position="31"/>
    </location>
</feature>
<sequence>MSNNSREQSLAPLSPQFKEEPTLHSEFHSSQREVSPAQQKDLEEALVLQMEMQRKLHEQLESQRQLQLSLEAHGRYISTLIERQGLRGKLSEISGGAGGLNPLAALSALGVSMPLTSLPGLTHPHSPHGALQAHSSNQLTHLSLPLLPSMGPGSLQDAHLPDSHLPDSHLPDGHLGRMRGLSSPLPNLQFHPNGACGSQAEHHSPGLLLPEVHSGLAPWGFGTTPQPFGGAVGLDLG</sequence>
<evidence type="ECO:0000313" key="3">
    <source>
        <dbReference type="EMBL" id="KAK9843938.1"/>
    </source>
</evidence>
<dbReference type="PANTHER" id="PTHR31499:SF43">
    <property type="entry name" value="MYB FAMILY TRANSCRIPTION FACTOR APL"/>
    <property type="match status" value="1"/>
</dbReference>
<dbReference type="AlphaFoldDB" id="A0AAW1SCI6"/>
<dbReference type="EMBL" id="JALJOV010001652">
    <property type="protein sequence ID" value="KAK9843938.1"/>
    <property type="molecule type" value="Genomic_DNA"/>
</dbReference>
<evidence type="ECO:0000313" key="4">
    <source>
        <dbReference type="Proteomes" id="UP001485043"/>
    </source>
</evidence>
<feature type="region of interest" description="Disordered" evidence="1">
    <location>
        <begin position="143"/>
        <end position="202"/>
    </location>
</feature>
<accession>A0AAW1SCI6</accession>
<dbReference type="InterPro" id="IPR046955">
    <property type="entry name" value="PHR1-like"/>
</dbReference>
<reference evidence="3 4" key="1">
    <citation type="journal article" date="2024" name="Nat. Commun.">
        <title>Phylogenomics reveals the evolutionary origins of lichenization in chlorophyte algae.</title>
        <authorList>
            <person name="Puginier C."/>
            <person name="Libourel C."/>
            <person name="Otte J."/>
            <person name="Skaloud P."/>
            <person name="Haon M."/>
            <person name="Grisel S."/>
            <person name="Petersen M."/>
            <person name="Berrin J.G."/>
            <person name="Delaux P.M."/>
            <person name="Dal Grande F."/>
            <person name="Keller J."/>
        </authorList>
    </citation>
    <scope>NUCLEOTIDE SEQUENCE [LARGE SCALE GENOMIC DNA]</scope>
    <source>
        <strain evidence="3 4">SAG 2523</strain>
    </source>
</reference>
<comment type="caution">
    <text evidence="3">The sequence shown here is derived from an EMBL/GenBank/DDBJ whole genome shotgun (WGS) entry which is preliminary data.</text>
</comment>
<feature type="compositionally biased region" description="Low complexity" evidence="1">
    <location>
        <begin position="143"/>
        <end position="155"/>
    </location>
</feature>
<feature type="compositionally biased region" description="Basic and acidic residues" evidence="1">
    <location>
        <begin position="159"/>
        <end position="175"/>
    </location>
</feature>
<evidence type="ECO:0000256" key="1">
    <source>
        <dbReference type="SAM" id="MobiDB-lite"/>
    </source>
</evidence>
<proteinExistence type="predicted"/>
<keyword evidence="4" id="KW-1185">Reference proteome</keyword>
<evidence type="ECO:0000259" key="2">
    <source>
        <dbReference type="Pfam" id="PF14379"/>
    </source>
</evidence>
<dbReference type="PANTHER" id="PTHR31499">
    <property type="entry name" value="MYB FAMILY TRANSCRIPTION FACTOR PHL11"/>
    <property type="match status" value="1"/>
</dbReference>
<name>A0AAW1SCI6_9CHLO</name>
<dbReference type="Pfam" id="PF14379">
    <property type="entry name" value="Myb_CC_LHEQLE"/>
    <property type="match status" value="1"/>
</dbReference>